<gene>
    <name evidence="1" type="ORF">FHU41_001578</name>
</gene>
<evidence type="ECO:0000313" key="2">
    <source>
        <dbReference type="Proteomes" id="UP000521748"/>
    </source>
</evidence>
<dbReference type="AlphaFoldDB" id="A0A7Y9LTM4"/>
<evidence type="ECO:0000313" key="1">
    <source>
        <dbReference type="EMBL" id="NYE95357.1"/>
    </source>
</evidence>
<organism evidence="1 2">
    <name type="scientific">Psychromicrobium silvestre</name>
    <dbReference type="NCBI Taxonomy" id="1645614"/>
    <lineage>
        <taxon>Bacteria</taxon>
        <taxon>Bacillati</taxon>
        <taxon>Actinomycetota</taxon>
        <taxon>Actinomycetes</taxon>
        <taxon>Micrococcales</taxon>
        <taxon>Micrococcaceae</taxon>
        <taxon>Psychromicrobium</taxon>
    </lineage>
</organism>
<accession>A0A7Y9LTM4</accession>
<protein>
    <submittedName>
        <fullName evidence="1">Uncharacterized protein</fullName>
    </submittedName>
</protein>
<sequence length="53" mass="5729">MKLELTFDPDSLTLGELRSFVARAEAAAVADTQAVQLDFDENDEVSGLSITID</sequence>
<dbReference type="Proteomes" id="UP000521748">
    <property type="component" value="Unassembled WGS sequence"/>
</dbReference>
<keyword evidence="2" id="KW-1185">Reference proteome</keyword>
<proteinExistence type="predicted"/>
<comment type="caution">
    <text evidence="1">The sequence shown here is derived from an EMBL/GenBank/DDBJ whole genome shotgun (WGS) entry which is preliminary data.</text>
</comment>
<dbReference type="RefSeq" id="WP_179389002.1">
    <property type="nucleotide sequence ID" value="NZ_JACBYQ010000001.1"/>
</dbReference>
<name>A0A7Y9LTM4_9MICC</name>
<dbReference type="EMBL" id="JACBYQ010000001">
    <property type="protein sequence ID" value="NYE95357.1"/>
    <property type="molecule type" value="Genomic_DNA"/>
</dbReference>
<reference evidence="1 2" key="1">
    <citation type="submission" date="2020-07" db="EMBL/GenBank/DDBJ databases">
        <title>Sequencing the genomes of 1000 actinobacteria strains.</title>
        <authorList>
            <person name="Klenk H.-P."/>
        </authorList>
    </citation>
    <scope>NUCLEOTIDE SEQUENCE [LARGE SCALE GENOMIC DNA]</scope>
    <source>
        <strain evidence="1 2">DSM 102047</strain>
    </source>
</reference>